<proteinExistence type="predicted"/>
<name>A0A4P6P100_9GAMM</name>
<evidence type="ECO:0000313" key="1">
    <source>
        <dbReference type="EMBL" id="QBG34691.1"/>
    </source>
</evidence>
<sequence length="189" mass="21333">MTSENSIILADVFGRTPALIALAQAIGAIKIIDPYQGRMMAFTDEAQAYQYFVDKVGIDAYLDSVSLEISELSKPSTMIGFSVGASVLWRLSQNYQGKYIKRAIGFYGSQIRHDLHITPRFAVQLILPKFEPYFAIEQLAQVVESKPLVSVLKTDYLHGFMNKCSVNFDELGYQEHIKQLKKTINLDEQ</sequence>
<dbReference type="AlphaFoldDB" id="A0A4P6P100"/>
<keyword evidence="2" id="KW-1185">Reference proteome</keyword>
<protein>
    <recommendedName>
        <fullName evidence="3">Dienelactone hydrolase domain-containing protein</fullName>
    </recommendedName>
</protein>
<evidence type="ECO:0000313" key="2">
    <source>
        <dbReference type="Proteomes" id="UP000290244"/>
    </source>
</evidence>
<evidence type="ECO:0008006" key="3">
    <source>
        <dbReference type="Google" id="ProtNLM"/>
    </source>
</evidence>
<organism evidence="1 2">
    <name type="scientific">Litorilituus sediminis</name>
    <dbReference type="NCBI Taxonomy" id="718192"/>
    <lineage>
        <taxon>Bacteria</taxon>
        <taxon>Pseudomonadati</taxon>
        <taxon>Pseudomonadota</taxon>
        <taxon>Gammaproteobacteria</taxon>
        <taxon>Alteromonadales</taxon>
        <taxon>Colwelliaceae</taxon>
        <taxon>Litorilituus</taxon>
    </lineage>
</organism>
<dbReference type="Proteomes" id="UP000290244">
    <property type="component" value="Chromosome"/>
</dbReference>
<reference evidence="1 2" key="1">
    <citation type="submission" date="2018-12" db="EMBL/GenBank/DDBJ databases">
        <title>Complete genome of Litorilituus sediminis.</title>
        <authorList>
            <person name="Liu A."/>
            <person name="Rong J."/>
        </authorList>
    </citation>
    <scope>NUCLEOTIDE SEQUENCE [LARGE SCALE GENOMIC DNA]</scope>
    <source>
        <strain evidence="1 2">JCM 17549</strain>
    </source>
</reference>
<accession>A0A4P6P100</accession>
<gene>
    <name evidence="1" type="ORF">EMK97_02500</name>
</gene>
<dbReference type="OrthoDB" id="8478808at2"/>
<dbReference type="EMBL" id="CP034759">
    <property type="protein sequence ID" value="QBG34691.1"/>
    <property type="molecule type" value="Genomic_DNA"/>
</dbReference>
<dbReference type="RefSeq" id="WP_130599142.1">
    <property type="nucleotide sequence ID" value="NZ_CP034759.1"/>
</dbReference>
<dbReference type="KEGG" id="lsd:EMK97_02500"/>